<evidence type="ECO:0000313" key="2">
    <source>
        <dbReference type="EMBL" id="THH15508.1"/>
    </source>
</evidence>
<gene>
    <name evidence="2" type="ORF">EUX98_g9457</name>
</gene>
<evidence type="ECO:0000313" key="3">
    <source>
        <dbReference type="Proteomes" id="UP000308730"/>
    </source>
</evidence>
<feature type="region of interest" description="Disordered" evidence="1">
    <location>
        <begin position="1"/>
        <end position="42"/>
    </location>
</feature>
<reference evidence="2 3" key="1">
    <citation type="submission" date="2019-02" db="EMBL/GenBank/DDBJ databases">
        <title>Genome sequencing of the rare red list fungi Antrodiella citrinella (Flaviporus citrinellus).</title>
        <authorList>
            <person name="Buettner E."/>
            <person name="Kellner H."/>
        </authorList>
    </citation>
    <scope>NUCLEOTIDE SEQUENCE [LARGE SCALE GENOMIC DNA]</scope>
    <source>
        <strain evidence="2 3">DSM 108506</strain>
    </source>
</reference>
<dbReference type="EMBL" id="SGPM01000816">
    <property type="protein sequence ID" value="THH15508.1"/>
    <property type="molecule type" value="Genomic_DNA"/>
</dbReference>
<feature type="compositionally biased region" description="Basic and acidic residues" evidence="1">
    <location>
        <begin position="21"/>
        <end position="36"/>
    </location>
</feature>
<keyword evidence="3" id="KW-1185">Reference proteome</keyword>
<proteinExistence type="predicted"/>
<name>A0A4S4LUP2_9APHY</name>
<evidence type="ECO:0000256" key="1">
    <source>
        <dbReference type="SAM" id="MobiDB-lite"/>
    </source>
</evidence>
<accession>A0A4S4LUP2</accession>
<dbReference type="AlphaFoldDB" id="A0A4S4LUP2"/>
<organism evidence="2 3">
    <name type="scientific">Antrodiella citrinella</name>
    <dbReference type="NCBI Taxonomy" id="2447956"/>
    <lineage>
        <taxon>Eukaryota</taxon>
        <taxon>Fungi</taxon>
        <taxon>Dikarya</taxon>
        <taxon>Basidiomycota</taxon>
        <taxon>Agaricomycotina</taxon>
        <taxon>Agaricomycetes</taxon>
        <taxon>Polyporales</taxon>
        <taxon>Steccherinaceae</taxon>
        <taxon>Antrodiella</taxon>
    </lineage>
</organism>
<sequence>MQNYNQSILSLFDPLRTPATPERDAASPDLSDKENDGPSETAGQVTVFFNRVYKHPSHQTVKTPRGKLIDYDLTAVVLPDREEDDMDEDEEEGGMVLDGLEADAEEAIKDEASLFRKMHRLQGFRWTLRPWWHCDEHLSKDWRDE</sequence>
<protein>
    <submittedName>
        <fullName evidence="2">Uncharacterized protein</fullName>
    </submittedName>
</protein>
<dbReference type="OrthoDB" id="3266894at2759"/>
<comment type="caution">
    <text evidence="2">The sequence shown here is derived from an EMBL/GenBank/DDBJ whole genome shotgun (WGS) entry which is preliminary data.</text>
</comment>
<dbReference type="Proteomes" id="UP000308730">
    <property type="component" value="Unassembled WGS sequence"/>
</dbReference>